<dbReference type="OrthoDB" id="7362103at2"/>
<accession>A0A212ACC3</accession>
<dbReference type="InterPro" id="IPR025232">
    <property type="entry name" value="DUF4174"/>
</dbReference>
<evidence type="ECO:0000313" key="5">
    <source>
        <dbReference type="Proteomes" id="UP000196878"/>
    </source>
</evidence>
<organism evidence="4 5">
    <name type="scientific">Haematobacter genomosp. 1</name>
    <dbReference type="NCBI Taxonomy" id="366618"/>
    <lineage>
        <taxon>Bacteria</taxon>
        <taxon>Pseudomonadati</taxon>
        <taxon>Pseudomonadota</taxon>
        <taxon>Alphaproteobacteria</taxon>
        <taxon>Rhodobacterales</taxon>
        <taxon>Paracoccaceae</taxon>
        <taxon>Haematobacter</taxon>
    </lineage>
</organism>
<dbReference type="AlphaFoldDB" id="A0A212ACC3"/>
<evidence type="ECO:0000313" key="4">
    <source>
        <dbReference type="EMBL" id="OWJ78517.1"/>
    </source>
</evidence>
<comment type="caution">
    <text evidence="4">The sequence shown here is derived from an EMBL/GenBank/DDBJ whole genome shotgun (WGS) entry which is preliminary data.</text>
</comment>
<feature type="domain" description="DUF4174" evidence="3">
    <location>
        <begin position="50"/>
        <end position="151"/>
    </location>
</feature>
<gene>
    <name evidence="4" type="ORF">CDV49_08830</name>
</gene>
<keyword evidence="5" id="KW-1185">Reference proteome</keyword>
<name>A0A212ACC3_9RHOB</name>
<evidence type="ECO:0000256" key="2">
    <source>
        <dbReference type="SAM" id="SignalP"/>
    </source>
</evidence>
<feature type="chain" id="PRO_5012690799" description="DUF4174 domain-containing protein" evidence="2">
    <location>
        <begin position="20"/>
        <end position="162"/>
    </location>
</feature>
<evidence type="ECO:0000259" key="3">
    <source>
        <dbReference type="Pfam" id="PF13778"/>
    </source>
</evidence>
<dbReference type="Pfam" id="PF13778">
    <property type="entry name" value="DUF4174"/>
    <property type="match status" value="1"/>
</dbReference>
<reference evidence="4 5" key="1">
    <citation type="submission" date="2016-12" db="EMBL/GenBank/DDBJ databases">
        <title>Comparison of Traditional DNA-DNA Hybridization with In Silico Genomic Analysis.</title>
        <authorList>
            <person name="Nicholson A.C."/>
            <person name="Humrighouse B.W."/>
            <person name="Graziano J."/>
            <person name="Lasker B."/>
            <person name="Whitney A.M."/>
            <person name="Mcquiston J.R."/>
        </authorList>
    </citation>
    <scope>NUCLEOTIDE SEQUENCE [LARGE SCALE GENOMIC DNA]</scope>
    <source>
        <strain evidence="4 5">H2240</strain>
    </source>
</reference>
<protein>
    <recommendedName>
        <fullName evidence="3">DUF4174 domain-containing protein</fullName>
    </recommendedName>
</protein>
<proteinExistence type="predicted"/>
<sequence length="162" mass="17890">MIRIATVVLAALLAAPLMAETLTAPVLSTEHRALAAGTGADPLPAEGVKLSEFAWTHRPLVIFADSPNDPAYLQQRQMLLSSPEILADREIVVIVDSDPDQRSDLRMRLRPRGFSLVLLDKNGSVLLTRPLPRTVREIAAAVDKTPLRRQEVQERRSTPRSQ</sequence>
<dbReference type="EMBL" id="NIPW01000011">
    <property type="protein sequence ID" value="OWJ78517.1"/>
    <property type="molecule type" value="Genomic_DNA"/>
</dbReference>
<dbReference type="Proteomes" id="UP000196878">
    <property type="component" value="Unassembled WGS sequence"/>
</dbReference>
<keyword evidence="1 2" id="KW-0732">Signal</keyword>
<dbReference type="RefSeq" id="WP_088215174.1">
    <property type="nucleotide sequence ID" value="NZ_NIPW01000011.1"/>
</dbReference>
<feature type="signal peptide" evidence="2">
    <location>
        <begin position="1"/>
        <end position="19"/>
    </location>
</feature>
<evidence type="ECO:0000256" key="1">
    <source>
        <dbReference type="ARBA" id="ARBA00022729"/>
    </source>
</evidence>